<protein>
    <submittedName>
        <fullName evidence="6">LacI family transcriptional regulator</fullName>
    </submittedName>
</protein>
<dbReference type="CDD" id="cd01392">
    <property type="entry name" value="HTH_LacI"/>
    <property type="match status" value="1"/>
</dbReference>
<dbReference type="GO" id="GO:0003700">
    <property type="term" value="F:DNA-binding transcription factor activity"/>
    <property type="evidence" value="ECO:0007669"/>
    <property type="project" value="TreeGrafter"/>
</dbReference>
<feature type="domain" description="HTH lacI-type" evidence="4">
    <location>
        <begin position="2"/>
        <end position="56"/>
    </location>
</feature>
<dbReference type="InterPro" id="IPR010982">
    <property type="entry name" value="Lambda_DNA-bd_dom_sf"/>
</dbReference>
<sequence>MVTQEDIARKLNISRTTVARALNGNSNIKPETKEKILSLCDELGYVKNPISTSLAIKKKKKVFAFIIKSKNIHYSLELIKGLKRAEQEFEFYRYSIEIIETDINEPIKQLEELNRVINEEKPDGIIIIPLLKEKIKQVKLQKPKIFFVTLDISIDESIVNVGVDYFKSGRITAEVFINIISKGKKILVLDTVDDMISSKLYLKGFLSRIKEEEKELIVGPIYDENLKKNAIEIIKKHVNSDIEGIYSTRFLTDIILNIEKILNRKYKVVSNGISDVVYNLILDKSIIASVVERWEEEGYIAAKIMFNYIYKNSKPSFNNYITESKIIFRENLK</sequence>
<dbReference type="SUPFAM" id="SSF47413">
    <property type="entry name" value="lambda repressor-like DNA-binding domains"/>
    <property type="match status" value="1"/>
</dbReference>
<dbReference type="InterPro" id="IPR025997">
    <property type="entry name" value="SBP_2_dom"/>
</dbReference>
<keyword evidence="2" id="KW-0238">DNA-binding</keyword>
<gene>
    <name evidence="6" type="ORF">Z955_03025</name>
</gene>
<dbReference type="EMBL" id="JDRY01000017">
    <property type="protein sequence ID" value="KGN00727.1"/>
    <property type="molecule type" value="Genomic_DNA"/>
</dbReference>
<dbReference type="SUPFAM" id="SSF53822">
    <property type="entry name" value="Periplasmic binding protein-like I"/>
    <property type="match status" value="1"/>
</dbReference>
<proteinExistence type="predicted"/>
<reference evidence="6 7" key="1">
    <citation type="submission" date="2014-01" db="EMBL/GenBank/DDBJ databases">
        <title>Plasmidome dynamics in the species complex Clostridium novyi sensu lato converts strains of independent lineages into distinctly different pathogens.</title>
        <authorList>
            <person name="Skarin H."/>
            <person name="Segerman B."/>
        </authorList>
    </citation>
    <scope>NUCLEOTIDE SEQUENCE [LARGE SCALE GENOMIC DNA]</scope>
    <source>
        <strain evidence="6 7">DC5</strain>
    </source>
</reference>
<dbReference type="Proteomes" id="UP000030014">
    <property type="component" value="Unassembled WGS sequence"/>
</dbReference>
<evidence type="ECO:0000256" key="2">
    <source>
        <dbReference type="ARBA" id="ARBA00023125"/>
    </source>
</evidence>
<name>A0A0A0IKJ9_CLOBO</name>
<accession>A0A0A0IKJ9</accession>
<dbReference type="PANTHER" id="PTHR30146">
    <property type="entry name" value="LACI-RELATED TRANSCRIPTIONAL REPRESSOR"/>
    <property type="match status" value="1"/>
</dbReference>
<evidence type="ECO:0000313" key="7">
    <source>
        <dbReference type="Proteomes" id="UP000030014"/>
    </source>
</evidence>
<evidence type="ECO:0000256" key="3">
    <source>
        <dbReference type="ARBA" id="ARBA00023163"/>
    </source>
</evidence>
<keyword evidence="1" id="KW-0805">Transcription regulation</keyword>
<dbReference type="PANTHER" id="PTHR30146:SF144">
    <property type="entry name" value="LACI-FAMILY TRANSCRIPTION REGULATOR"/>
    <property type="match status" value="1"/>
</dbReference>
<dbReference type="InterPro" id="IPR000843">
    <property type="entry name" value="HTH_LacI"/>
</dbReference>
<dbReference type="SMART" id="SM00354">
    <property type="entry name" value="HTH_LACI"/>
    <property type="match status" value="1"/>
</dbReference>
<evidence type="ECO:0000259" key="4">
    <source>
        <dbReference type="PROSITE" id="PS50932"/>
    </source>
</evidence>
<keyword evidence="3" id="KW-0804">Transcription</keyword>
<evidence type="ECO:0000256" key="1">
    <source>
        <dbReference type="ARBA" id="ARBA00023015"/>
    </source>
</evidence>
<feature type="domain" description="HTH cro/C1-type" evidence="5">
    <location>
        <begin position="3"/>
        <end position="46"/>
    </location>
</feature>
<comment type="caution">
    <text evidence="6">The sequence shown here is derived from an EMBL/GenBank/DDBJ whole genome shotgun (WGS) entry which is preliminary data.</text>
</comment>
<dbReference type="InterPro" id="IPR001387">
    <property type="entry name" value="Cro/C1-type_HTH"/>
</dbReference>
<organism evidence="6 7">
    <name type="scientific">Clostridium botulinum C/D str. DC5</name>
    <dbReference type="NCBI Taxonomy" id="1443128"/>
    <lineage>
        <taxon>Bacteria</taxon>
        <taxon>Bacillati</taxon>
        <taxon>Bacillota</taxon>
        <taxon>Clostridia</taxon>
        <taxon>Eubacteriales</taxon>
        <taxon>Clostridiaceae</taxon>
        <taxon>Clostridium</taxon>
    </lineage>
</organism>
<dbReference type="PROSITE" id="PS50943">
    <property type="entry name" value="HTH_CROC1"/>
    <property type="match status" value="1"/>
</dbReference>
<dbReference type="AlphaFoldDB" id="A0A0A0IKJ9"/>
<evidence type="ECO:0000313" key="6">
    <source>
        <dbReference type="EMBL" id="KGN00727.1"/>
    </source>
</evidence>
<dbReference type="Pfam" id="PF13407">
    <property type="entry name" value="Peripla_BP_4"/>
    <property type="match status" value="1"/>
</dbReference>
<dbReference type="RefSeq" id="WP_039259153.1">
    <property type="nucleotide sequence ID" value="NZ_JDRY01000017.1"/>
</dbReference>
<dbReference type="InterPro" id="IPR028082">
    <property type="entry name" value="Peripla_BP_I"/>
</dbReference>
<dbReference type="Gene3D" id="3.40.50.2300">
    <property type="match status" value="2"/>
</dbReference>
<dbReference type="GO" id="GO:0000976">
    <property type="term" value="F:transcription cis-regulatory region binding"/>
    <property type="evidence" value="ECO:0007669"/>
    <property type="project" value="TreeGrafter"/>
</dbReference>
<dbReference type="Pfam" id="PF00356">
    <property type="entry name" value="LacI"/>
    <property type="match status" value="1"/>
</dbReference>
<evidence type="ECO:0000259" key="5">
    <source>
        <dbReference type="PROSITE" id="PS50943"/>
    </source>
</evidence>
<dbReference type="Gene3D" id="1.10.260.40">
    <property type="entry name" value="lambda repressor-like DNA-binding domains"/>
    <property type="match status" value="1"/>
</dbReference>
<dbReference type="PROSITE" id="PS50932">
    <property type="entry name" value="HTH_LACI_2"/>
    <property type="match status" value="1"/>
</dbReference>